<dbReference type="InterPro" id="IPR036396">
    <property type="entry name" value="Cyt_P450_sf"/>
</dbReference>
<dbReference type="InterPro" id="IPR050121">
    <property type="entry name" value="Cytochrome_P450_monoxygenase"/>
</dbReference>
<evidence type="ECO:0000256" key="8">
    <source>
        <dbReference type="RuleBase" id="RU000461"/>
    </source>
</evidence>
<dbReference type="PANTHER" id="PTHR24305">
    <property type="entry name" value="CYTOCHROME P450"/>
    <property type="match status" value="1"/>
</dbReference>
<evidence type="ECO:0000313" key="10">
    <source>
        <dbReference type="Proteomes" id="UP000240883"/>
    </source>
</evidence>
<dbReference type="InterPro" id="IPR017972">
    <property type="entry name" value="Cyt_P450_CS"/>
</dbReference>
<proteinExistence type="inferred from homology"/>
<dbReference type="STRING" id="1448308.A0A2T2NQM4"/>
<keyword evidence="5 7" id="KW-0408">Iron</keyword>
<feature type="non-terminal residue" evidence="9">
    <location>
        <position position="1"/>
    </location>
</feature>
<sequence length="487" mass="55375">IYRLWFHPLARFPGPKVAAATKWYEAYFDLRPHSPGTFFRQLHRLHDIYGPVVRITPDELHVSDSAWVDTLYVSPAKGVRDKYTPAALMAGAPGSGFGTSLHEVHRKRRASISPLFSKAAAATSTDIIYRNVARMLQNMDQQIKGRGFADMYLNWLPMNCDSLTDSFMDQGMGLLKDENKARAWAETIDAVATGTPFAKQFTWFIPMSIKLPMWVLERLTPEVSRLVKLRRNMTQQAREAVALHSQGIVEKGNTPPKHRLYETILSFPGLSERDKRAERISQEAFVVLVAGSDTTARILTNGVFYVLSNKPTVLRRLQEDLLQVMPTPDSKPSWSELEKLPYLTAIIKETLRHSAVQTSRLPVVSTRENLQYKDWTIPAGTPVGMTLRDILLDPAIFEDPDTFRPERWLADNPNVEYMNRYFLPFGRGSRMCLGLNTAMVTLYIGFATFFRSTDFALHETMYERDIKIEQDCFTGKASSKSKGVRIK</sequence>
<evidence type="ECO:0000256" key="3">
    <source>
        <dbReference type="ARBA" id="ARBA00022723"/>
    </source>
</evidence>
<dbReference type="GO" id="GO:0016705">
    <property type="term" value="F:oxidoreductase activity, acting on paired donors, with incorporation or reduction of molecular oxygen"/>
    <property type="evidence" value="ECO:0007669"/>
    <property type="project" value="InterPro"/>
</dbReference>
<dbReference type="Gene3D" id="1.10.630.10">
    <property type="entry name" value="Cytochrome P450"/>
    <property type="match status" value="1"/>
</dbReference>
<dbReference type="InterPro" id="IPR002401">
    <property type="entry name" value="Cyt_P450_E_grp-I"/>
</dbReference>
<evidence type="ECO:0000256" key="5">
    <source>
        <dbReference type="ARBA" id="ARBA00023004"/>
    </source>
</evidence>
<evidence type="ECO:0000313" key="9">
    <source>
        <dbReference type="EMBL" id="PSN67690.1"/>
    </source>
</evidence>
<name>A0A2T2NQM4_CORCC</name>
<dbReference type="OrthoDB" id="3945418at2759"/>
<keyword evidence="6 8" id="KW-0503">Monooxygenase</keyword>
<comment type="cofactor">
    <cofactor evidence="1 7">
        <name>heme</name>
        <dbReference type="ChEBI" id="CHEBI:30413"/>
    </cofactor>
</comment>
<feature type="non-terminal residue" evidence="9">
    <location>
        <position position="487"/>
    </location>
</feature>
<keyword evidence="7 8" id="KW-0349">Heme</keyword>
<reference evidence="9 10" key="1">
    <citation type="journal article" date="2018" name="Front. Microbiol.">
        <title>Genome-Wide Analysis of Corynespora cassiicola Leaf Fall Disease Putative Effectors.</title>
        <authorList>
            <person name="Lopez D."/>
            <person name="Ribeiro S."/>
            <person name="Label P."/>
            <person name="Fumanal B."/>
            <person name="Venisse J.S."/>
            <person name="Kohler A."/>
            <person name="de Oliveira R.R."/>
            <person name="Labutti K."/>
            <person name="Lipzen A."/>
            <person name="Lail K."/>
            <person name="Bauer D."/>
            <person name="Ohm R.A."/>
            <person name="Barry K.W."/>
            <person name="Spatafora J."/>
            <person name="Grigoriev I.V."/>
            <person name="Martin F.M."/>
            <person name="Pujade-Renaud V."/>
        </authorList>
    </citation>
    <scope>NUCLEOTIDE SEQUENCE [LARGE SCALE GENOMIC DNA]</scope>
    <source>
        <strain evidence="9 10">Philippines</strain>
    </source>
</reference>
<gene>
    <name evidence="9" type="ORF">BS50DRAFT_474452</name>
</gene>
<dbReference type="Proteomes" id="UP000240883">
    <property type="component" value="Unassembled WGS sequence"/>
</dbReference>
<dbReference type="CDD" id="cd11062">
    <property type="entry name" value="CYP58-like"/>
    <property type="match status" value="1"/>
</dbReference>
<dbReference type="EMBL" id="KZ678134">
    <property type="protein sequence ID" value="PSN67690.1"/>
    <property type="molecule type" value="Genomic_DNA"/>
</dbReference>
<comment type="similarity">
    <text evidence="2 8">Belongs to the cytochrome P450 family.</text>
</comment>
<dbReference type="PROSITE" id="PS00086">
    <property type="entry name" value="CYTOCHROME_P450"/>
    <property type="match status" value="1"/>
</dbReference>
<evidence type="ECO:0000256" key="6">
    <source>
        <dbReference type="ARBA" id="ARBA00023033"/>
    </source>
</evidence>
<keyword evidence="3 7" id="KW-0479">Metal-binding</keyword>
<keyword evidence="10" id="KW-1185">Reference proteome</keyword>
<dbReference type="GO" id="GO:0020037">
    <property type="term" value="F:heme binding"/>
    <property type="evidence" value="ECO:0007669"/>
    <property type="project" value="InterPro"/>
</dbReference>
<dbReference type="PRINTS" id="PR00463">
    <property type="entry name" value="EP450I"/>
</dbReference>
<dbReference type="PRINTS" id="PR00385">
    <property type="entry name" value="P450"/>
</dbReference>
<dbReference type="SUPFAM" id="SSF48264">
    <property type="entry name" value="Cytochrome P450"/>
    <property type="match status" value="1"/>
</dbReference>
<accession>A0A2T2NQM4</accession>
<evidence type="ECO:0000256" key="4">
    <source>
        <dbReference type="ARBA" id="ARBA00023002"/>
    </source>
</evidence>
<dbReference type="PANTHER" id="PTHR24305:SF157">
    <property type="entry name" value="N-ACETYLTRYPTOPHAN 6-HYDROXYLASE IVOC-RELATED"/>
    <property type="match status" value="1"/>
</dbReference>
<protein>
    <submittedName>
        <fullName evidence="9">Cytochrome P450</fullName>
    </submittedName>
</protein>
<feature type="binding site" description="axial binding residue" evidence="7">
    <location>
        <position position="432"/>
    </location>
    <ligand>
        <name>heme</name>
        <dbReference type="ChEBI" id="CHEBI:30413"/>
    </ligand>
    <ligandPart>
        <name>Fe</name>
        <dbReference type="ChEBI" id="CHEBI:18248"/>
    </ligandPart>
</feature>
<dbReference type="Pfam" id="PF00067">
    <property type="entry name" value="p450"/>
    <property type="match status" value="1"/>
</dbReference>
<dbReference type="AlphaFoldDB" id="A0A2T2NQM4"/>
<organism evidence="9 10">
    <name type="scientific">Corynespora cassiicola Philippines</name>
    <dbReference type="NCBI Taxonomy" id="1448308"/>
    <lineage>
        <taxon>Eukaryota</taxon>
        <taxon>Fungi</taxon>
        <taxon>Dikarya</taxon>
        <taxon>Ascomycota</taxon>
        <taxon>Pezizomycotina</taxon>
        <taxon>Dothideomycetes</taxon>
        <taxon>Pleosporomycetidae</taxon>
        <taxon>Pleosporales</taxon>
        <taxon>Corynesporascaceae</taxon>
        <taxon>Corynespora</taxon>
    </lineage>
</organism>
<evidence type="ECO:0000256" key="2">
    <source>
        <dbReference type="ARBA" id="ARBA00010617"/>
    </source>
</evidence>
<dbReference type="InterPro" id="IPR001128">
    <property type="entry name" value="Cyt_P450"/>
</dbReference>
<dbReference type="GO" id="GO:0004497">
    <property type="term" value="F:monooxygenase activity"/>
    <property type="evidence" value="ECO:0007669"/>
    <property type="project" value="UniProtKB-KW"/>
</dbReference>
<dbReference type="GO" id="GO:0005506">
    <property type="term" value="F:iron ion binding"/>
    <property type="evidence" value="ECO:0007669"/>
    <property type="project" value="InterPro"/>
</dbReference>
<keyword evidence="4 8" id="KW-0560">Oxidoreductase</keyword>
<evidence type="ECO:0000256" key="7">
    <source>
        <dbReference type="PIRSR" id="PIRSR602401-1"/>
    </source>
</evidence>
<evidence type="ECO:0000256" key="1">
    <source>
        <dbReference type="ARBA" id="ARBA00001971"/>
    </source>
</evidence>